<dbReference type="Proteomes" id="UP000003503">
    <property type="component" value="Unassembled WGS sequence"/>
</dbReference>
<comment type="caution">
    <text evidence="2">The sequence shown here is derived from an EMBL/GenBank/DDBJ whole genome shotgun (WGS) entry which is preliminary data.</text>
</comment>
<evidence type="ECO:0000313" key="2">
    <source>
        <dbReference type="EMBL" id="EGF13632.1"/>
    </source>
</evidence>
<gene>
    <name evidence="2" type="ORF">HMPREF9083_0755</name>
</gene>
<protein>
    <submittedName>
        <fullName evidence="2">Uncharacterized protein</fullName>
    </submittedName>
</protein>
<feature type="transmembrane region" description="Helical" evidence="1">
    <location>
        <begin position="44"/>
        <end position="61"/>
    </location>
</feature>
<keyword evidence="1" id="KW-0812">Transmembrane</keyword>
<evidence type="ECO:0000313" key="3">
    <source>
        <dbReference type="Proteomes" id="UP000003503"/>
    </source>
</evidence>
<keyword evidence="1" id="KW-0472">Membrane</keyword>
<dbReference type="AlphaFoldDB" id="F2BX67"/>
<keyword evidence="1" id="KW-1133">Transmembrane helix</keyword>
<reference evidence="2 3" key="1">
    <citation type="submission" date="2011-02" db="EMBL/GenBank/DDBJ databases">
        <authorList>
            <person name="Muzny D."/>
            <person name="Qin X."/>
            <person name="Deng J."/>
            <person name="Jiang H."/>
            <person name="Liu Y."/>
            <person name="Qu J."/>
            <person name="Song X.-Z."/>
            <person name="Zhang L."/>
            <person name="Thornton R."/>
            <person name="Coyle M."/>
            <person name="Francisco L."/>
            <person name="Jackson L."/>
            <person name="Javaid M."/>
            <person name="Korchina V."/>
            <person name="Kovar C."/>
            <person name="Mata R."/>
            <person name="Mathew T."/>
            <person name="Ngo R."/>
            <person name="Nguyen L."/>
            <person name="Nguyen N."/>
            <person name="Okwuonu G."/>
            <person name="Ongeri F."/>
            <person name="Pham C."/>
            <person name="Simmons D."/>
            <person name="Wilczek-Boney K."/>
            <person name="Hale W."/>
            <person name="Jakkamsetti A."/>
            <person name="Pham P."/>
            <person name="Ruth R."/>
            <person name="San Lucas F."/>
            <person name="Warren J."/>
            <person name="Zhang J."/>
            <person name="Zhao Z."/>
            <person name="Zhou C."/>
            <person name="Zhu D."/>
            <person name="Lee S."/>
            <person name="Bess C."/>
            <person name="Blankenburg K."/>
            <person name="Forbes L."/>
            <person name="Fu Q."/>
            <person name="Gubbala S."/>
            <person name="Hirani K."/>
            <person name="Jayaseelan J.C."/>
            <person name="Lara F."/>
            <person name="Munidasa M."/>
            <person name="Palculict T."/>
            <person name="Patil S."/>
            <person name="Pu L.-L."/>
            <person name="Saada N."/>
            <person name="Tang L."/>
            <person name="Weissenberger G."/>
            <person name="Zhu Y."/>
            <person name="Hemphill L."/>
            <person name="Shang Y."/>
            <person name="Youmans B."/>
            <person name="Ayvaz T."/>
            <person name="Ross M."/>
            <person name="Santibanez J."/>
            <person name="Aqrawi P."/>
            <person name="Gross S."/>
            <person name="Joshi V."/>
            <person name="Fowler G."/>
            <person name="Nazareth L."/>
            <person name="Reid J."/>
            <person name="Worley K."/>
            <person name="Petrosino J."/>
            <person name="Highlander S."/>
            <person name="Gibbs R."/>
        </authorList>
    </citation>
    <scope>NUCLEOTIDE SEQUENCE [LARGE SCALE GENOMIC DNA]</scope>
    <source>
        <strain evidence="2 3">DSM 19965</strain>
    </source>
</reference>
<sequence length="75" mass="8873">MIDNCYIHGALLLNIIFILYIIAQTFNKNNCKTTHFKRKFQNIKIYKNVILLFVSIYVIILPKKVKNITLNQCIK</sequence>
<dbReference type="HOGENOM" id="CLU_2665214_0_0_9"/>
<dbReference type="EMBL" id="AFBB01000016">
    <property type="protein sequence ID" value="EGF13632.1"/>
    <property type="molecule type" value="Genomic_DNA"/>
</dbReference>
<proteinExistence type="predicted"/>
<organism evidence="2 3">
    <name type="scientific">Dialister micraerophilus DSM 19965</name>
    <dbReference type="NCBI Taxonomy" id="888062"/>
    <lineage>
        <taxon>Bacteria</taxon>
        <taxon>Bacillati</taxon>
        <taxon>Bacillota</taxon>
        <taxon>Negativicutes</taxon>
        <taxon>Veillonellales</taxon>
        <taxon>Veillonellaceae</taxon>
        <taxon>Dialister</taxon>
    </lineage>
</organism>
<dbReference type="STRING" id="888062.HMPREF9083_0755"/>
<feature type="transmembrane region" description="Helical" evidence="1">
    <location>
        <begin position="6"/>
        <end position="23"/>
    </location>
</feature>
<name>F2BX67_9FIRM</name>
<evidence type="ECO:0000256" key="1">
    <source>
        <dbReference type="SAM" id="Phobius"/>
    </source>
</evidence>
<keyword evidence="3" id="KW-1185">Reference proteome</keyword>
<accession>F2BX67</accession>